<dbReference type="Proteomes" id="UP000789375">
    <property type="component" value="Unassembled WGS sequence"/>
</dbReference>
<keyword evidence="2" id="KW-1185">Reference proteome</keyword>
<dbReference type="EMBL" id="CAJVPP010009368">
    <property type="protein sequence ID" value="CAG8704131.1"/>
    <property type="molecule type" value="Genomic_DNA"/>
</dbReference>
<reference evidence="1" key="1">
    <citation type="submission" date="2021-06" db="EMBL/GenBank/DDBJ databases">
        <authorList>
            <person name="Kallberg Y."/>
            <person name="Tangrot J."/>
            <person name="Rosling A."/>
        </authorList>
    </citation>
    <scope>NUCLEOTIDE SEQUENCE</scope>
    <source>
        <strain evidence="1">87-6 pot B 2015</strain>
    </source>
</reference>
<name>A0A9N9HT15_FUNMO</name>
<dbReference type="AlphaFoldDB" id="A0A9N9HT15"/>
<protein>
    <submittedName>
        <fullName evidence="1">3183_t:CDS:1</fullName>
    </submittedName>
</protein>
<gene>
    <name evidence="1" type="ORF">FMOSSE_LOCUS13961</name>
</gene>
<organism evidence="1 2">
    <name type="scientific">Funneliformis mosseae</name>
    <name type="common">Endomycorrhizal fungus</name>
    <name type="synonym">Glomus mosseae</name>
    <dbReference type="NCBI Taxonomy" id="27381"/>
    <lineage>
        <taxon>Eukaryota</taxon>
        <taxon>Fungi</taxon>
        <taxon>Fungi incertae sedis</taxon>
        <taxon>Mucoromycota</taxon>
        <taxon>Glomeromycotina</taxon>
        <taxon>Glomeromycetes</taxon>
        <taxon>Glomerales</taxon>
        <taxon>Glomeraceae</taxon>
        <taxon>Funneliformis</taxon>
    </lineage>
</organism>
<sequence length="69" mass="7926">MDEYLMVEICIREEILGKVASEKIPDIQSIVSDAEIGYILEVNLEVSVYLHDYFADYSLALEKQIISEK</sequence>
<evidence type="ECO:0000313" key="2">
    <source>
        <dbReference type="Proteomes" id="UP000789375"/>
    </source>
</evidence>
<evidence type="ECO:0000313" key="1">
    <source>
        <dbReference type="EMBL" id="CAG8704131.1"/>
    </source>
</evidence>
<comment type="caution">
    <text evidence="1">The sequence shown here is derived from an EMBL/GenBank/DDBJ whole genome shotgun (WGS) entry which is preliminary data.</text>
</comment>
<proteinExistence type="predicted"/>
<accession>A0A9N9HT15</accession>